<evidence type="ECO:0000313" key="5">
    <source>
        <dbReference type="Proteomes" id="UP000318582"/>
    </source>
</evidence>
<dbReference type="Pfam" id="PF13862">
    <property type="entry name" value="BCCIP"/>
    <property type="match status" value="1"/>
</dbReference>
<feature type="region of interest" description="Disordered" evidence="3">
    <location>
        <begin position="1"/>
        <end position="28"/>
    </location>
</feature>
<dbReference type="AlphaFoldDB" id="A0A507E113"/>
<evidence type="ECO:0000256" key="3">
    <source>
        <dbReference type="SAM" id="MobiDB-lite"/>
    </source>
</evidence>
<comment type="similarity">
    <text evidence="1 2">Belongs to the BCP1 family.</text>
</comment>
<comment type="function">
    <text evidence="2">Involved in nuclear export, actin cytoskeleton organization and vesicular transport.</text>
</comment>
<feature type="compositionally biased region" description="Basic and acidic residues" evidence="3">
    <location>
        <begin position="1"/>
        <end position="12"/>
    </location>
</feature>
<organism evidence="4 5">
    <name type="scientific">Powellomyces hirtus</name>
    <dbReference type="NCBI Taxonomy" id="109895"/>
    <lineage>
        <taxon>Eukaryota</taxon>
        <taxon>Fungi</taxon>
        <taxon>Fungi incertae sedis</taxon>
        <taxon>Chytridiomycota</taxon>
        <taxon>Chytridiomycota incertae sedis</taxon>
        <taxon>Chytridiomycetes</taxon>
        <taxon>Spizellomycetales</taxon>
        <taxon>Powellomycetaceae</taxon>
        <taxon>Powellomyces</taxon>
    </lineage>
</organism>
<proteinExistence type="inferred from homology"/>
<comment type="caution">
    <text evidence="4">The sequence shown here is derived from an EMBL/GenBank/DDBJ whole genome shotgun (WGS) entry which is preliminary data.</text>
</comment>
<reference evidence="4 5" key="1">
    <citation type="journal article" date="2019" name="Sci. Rep.">
        <title>Comparative genomics of chytrid fungi reveal insights into the obligate biotrophic and pathogenic lifestyle of Synchytrium endobioticum.</title>
        <authorList>
            <person name="van de Vossenberg B.T.L.H."/>
            <person name="Warris S."/>
            <person name="Nguyen H.D.T."/>
            <person name="van Gent-Pelzer M.P.E."/>
            <person name="Joly D.L."/>
            <person name="van de Geest H.C."/>
            <person name="Bonants P.J.M."/>
            <person name="Smith D.S."/>
            <person name="Levesque C.A."/>
            <person name="van der Lee T.A.J."/>
        </authorList>
    </citation>
    <scope>NUCLEOTIDE SEQUENCE [LARGE SCALE GENOMIC DNA]</scope>
    <source>
        <strain evidence="4 5">CBS 809.83</strain>
    </source>
</reference>
<keyword evidence="5" id="KW-1185">Reference proteome</keyword>
<dbReference type="STRING" id="109895.A0A507E113"/>
<keyword evidence="2" id="KW-0813">Transport</keyword>
<dbReference type="Proteomes" id="UP000318582">
    <property type="component" value="Unassembled WGS sequence"/>
</dbReference>
<protein>
    <recommendedName>
        <fullName evidence="2">Protein BCP1</fullName>
    </recommendedName>
</protein>
<evidence type="ECO:0000256" key="1">
    <source>
        <dbReference type="ARBA" id="ARBA00006781"/>
    </source>
</evidence>
<dbReference type="EMBL" id="QEAQ01000065">
    <property type="protein sequence ID" value="TPX56760.1"/>
    <property type="molecule type" value="Genomic_DNA"/>
</dbReference>
<feature type="compositionally biased region" description="Acidic residues" evidence="3">
    <location>
        <begin position="13"/>
        <end position="24"/>
    </location>
</feature>
<gene>
    <name evidence="4" type="ORF">PhCBS80983_g04288</name>
</gene>
<accession>A0A507E113</accession>
<dbReference type="PIRSF" id="PIRSF028983">
    <property type="entry name" value="BCP1"/>
    <property type="match status" value="1"/>
</dbReference>
<dbReference type="InterPro" id="IPR025602">
    <property type="entry name" value="BCP1_family"/>
</dbReference>
<dbReference type="GO" id="GO:0015031">
    <property type="term" value="P:protein transport"/>
    <property type="evidence" value="ECO:0007669"/>
    <property type="project" value="UniProtKB-KW"/>
</dbReference>
<evidence type="ECO:0000313" key="4">
    <source>
        <dbReference type="EMBL" id="TPX56760.1"/>
    </source>
</evidence>
<dbReference type="PANTHER" id="PTHR13261:SF0">
    <property type="entry name" value="BRCA2 AND CDKN1A-INTERACTING PROTEIN"/>
    <property type="match status" value="1"/>
</dbReference>
<comment type="subcellular location">
    <subcellularLocation>
        <location evidence="2">Nucleus</location>
    </subcellularLocation>
</comment>
<keyword evidence="2" id="KW-0539">Nucleus</keyword>
<dbReference type="PANTHER" id="PTHR13261">
    <property type="entry name" value="BRCA2 AND CDKN1A INTERACTING PROTEIN"/>
    <property type="match status" value="1"/>
</dbReference>
<dbReference type="GO" id="GO:0005634">
    <property type="term" value="C:nucleus"/>
    <property type="evidence" value="ECO:0007669"/>
    <property type="project" value="UniProtKB-SubCell"/>
</dbReference>
<sequence length="291" mass="33081">MDETKVLKRKKEEEEDVEDAVSESDGEKLDQETVDVDFEFFDPKPIDFHGLKSLLRQTFANDSDLIPTSELADLIIAQPSVGTTVKVEDEHDPYALMTVIGFTEHAEKGSVKAVREYVLEKARKVGPGVADQVETLLPTAAWLVNERLINMPPQVVPPMLTMLMEEVEWAIEDGEPFKFDYFVYISKIYKEIESSLVEEDGVVVDEKVKGKKKKAKTAAAEPTIFYFQSEDEVFAEHAELTFDFKFTKSLQSSDSRRAFQEYGIDPLRRVFIIKQEKMKGLLKELEGVLNA</sequence>
<keyword evidence="2" id="KW-0653">Protein transport</keyword>
<name>A0A507E113_9FUNG</name>
<evidence type="ECO:0000256" key="2">
    <source>
        <dbReference type="PIRNR" id="PIRNR028983"/>
    </source>
</evidence>